<accession>A0A833HMQ5</accession>
<dbReference type="RefSeq" id="WP_151866407.1">
    <property type="nucleotide sequence ID" value="NZ_WBZB01000039.1"/>
</dbReference>
<keyword evidence="2" id="KW-1185">Reference proteome</keyword>
<name>A0A833HMQ5_9FIRM</name>
<evidence type="ECO:0000313" key="1">
    <source>
        <dbReference type="EMBL" id="KAB3528851.1"/>
    </source>
</evidence>
<gene>
    <name evidence="1" type="ORF">F8153_11035</name>
</gene>
<dbReference type="Proteomes" id="UP000465601">
    <property type="component" value="Unassembled WGS sequence"/>
</dbReference>
<dbReference type="AlphaFoldDB" id="A0A833HMQ5"/>
<comment type="caution">
    <text evidence="1">The sequence shown here is derived from an EMBL/GenBank/DDBJ whole genome shotgun (WGS) entry which is preliminary data.</text>
</comment>
<dbReference type="EMBL" id="WBZB01000039">
    <property type="protein sequence ID" value="KAB3528851.1"/>
    <property type="molecule type" value="Genomic_DNA"/>
</dbReference>
<organism evidence="1 2">
    <name type="scientific">Alkaliphilus serpentinus</name>
    <dbReference type="NCBI Taxonomy" id="1482731"/>
    <lineage>
        <taxon>Bacteria</taxon>
        <taxon>Bacillati</taxon>
        <taxon>Bacillota</taxon>
        <taxon>Clostridia</taxon>
        <taxon>Peptostreptococcales</taxon>
        <taxon>Natronincolaceae</taxon>
        <taxon>Alkaliphilus</taxon>
    </lineage>
</organism>
<sequence>MNINIDGTQNTNTEAGKIPYIEDPSLHMMNRVQEEFFFDIHHSVDFQMGITKLNENHNSTADEDISSLGYSEIFTEYPNAFPL</sequence>
<proteinExistence type="predicted"/>
<evidence type="ECO:0000313" key="2">
    <source>
        <dbReference type="Proteomes" id="UP000465601"/>
    </source>
</evidence>
<protein>
    <submittedName>
        <fullName evidence="1">Uncharacterized protein</fullName>
    </submittedName>
</protein>
<reference evidence="1 2" key="1">
    <citation type="submission" date="2019-10" db="EMBL/GenBank/DDBJ databases">
        <title>Alkaliphilus serpentinus sp. nov. and Alkaliphilus pronyensis sp. nov., two novel anaerobic alkaliphilic species isolated from the serpentinized-hosted hydrothermal field of the Prony Bay (New Caledonia).</title>
        <authorList>
            <person name="Postec A."/>
        </authorList>
    </citation>
    <scope>NUCLEOTIDE SEQUENCE [LARGE SCALE GENOMIC DNA]</scope>
    <source>
        <strain evidence="1 2">LacT</strain>
    </source>
</reference>